<comment type="caution">
    <text evidence="1">The sequence shown here is derived from an EMBL/GenBank/DDBJ whole genome shotgun (WGS) entry which is preliminary data.</text>
</comment>
<dbReference type="EMBL" id="LXKA01000360">
    <property type="protein sequence ID" value="OAJ53356.1"/>
    <property type="molecule type" value="Genomic_DNA"/>
</dbReference>
<dbReference type="AlphaFoldDB" id="A0A1A9MZ53"/>
<dbReference type="OrthoDB" id="9007689at2"/>
<gene>
    <name evidence="2" type="ORF">A6V36_35045</name>
    <name evidence="1" type="ORF">A6V37_08100</name>
</gene>
<organism evidence="1 4">
    <name type="scientific">Paraburkholderia ginsengiterrae</name>
    <dbReference type="NCBI Taxonomy" id="1462993"/>
    <lineage>
        <taxon>Bacteria</taxon>
        <taxon>Pseudomonadati</taxon>
        <taxon>Pseudomonadota</taxon>
        <taxon>Betaproteobacteria</taxon>
        <taxon>Burkholderiales</taxon>
        <taxon>Burkholderiaceae</taxon>
        <taxon>Paraburkholderia</taxon>
    </lineage>
</organism>
<dbReference type="EMBL" id="LXJZ01000193">
    <property type="protein sequence ID" value="OAJ55445.1"/>
    <property type="molecule type" value="Genomic_DNA"/>
</dbReference>
<name>A0A1A9MZ53_9BURK</name>
<keyword evidence="3" id="KW-1185">Reference proteome</keyword>
<accession>A0A1A9MZ53</accession>
<dbReference type="STRING" id="1462993.A6V36_35045"/>
<evidence type="ECO:0000313" key="3">
    <source>
        <dbReference type="Proteomes" id="UP000077961"/>
    </source>
</evidence>
<dbReference type="RefSeq" id="WP_064270199.1">
    <property type="nucleotide sequence ID" value="NZ_LXJZ01000193.1"/>
</dbReference>
<dbReference type="Proteomes" id="UP000078116">
    <property type="component" value="Unassembled WGS sequence"/>
</dbReference>
<dbReference type="Proteomes" id="UP000077961">
    <property type="component" value="Unassembled WGS sequence"/>
</dbReference>
<evidence type="ECO:0000313" key="2">
    <source>
        <dbReference type="EMBL" id="OAJ55445.1"/>
    </source>
</evidence>
<protein>
    <recommendedName>
        <fullName evidence="5">DUF2917 domain-containing protein</fullName>
    </recommendedName>
</protein>
<evidence type="ECO:0000313" key="4">
    <source>
        <dbReference type="Proteomes" id="UP000078116"/>
    </source>
</evidence>
<proteinExistence type="predicted"/>
<evidence type="ECO:0000313" key="1">
    <source>
        <dbReference type="EMBL" id="OAJ53356.1"/>
    </source>
</evidence>
<reference evidence="3 4" key="1">
    <citation type="submission" date="2016-04" db="EMBL/GenBank/DDBJ databases">
        <title>Reclassification of Paraburkholderia panaciterrae (Farh et al. 2015) Dobritsa &amp; Samadpour 2016 as a later homotypic synonym of Paraburkholderia ginsengiterrae (Farh et al. 2015) Dobritsa &amp; Samadpour 2016.</title>
        <authorList>
            <person name="Dobritsa A.P."/>
            <person name="Kutumbaka K."/>
            <person name="Samadpour M."/>
        </authorList>
    </citation>
    <scope>NUCLEOTIDE SEQUENCE [LARGE SCALE GENOMIC DNA]</scope>
    <source>
        <strain evidence="1 4">DCY85</strain>
        <strain evidence="2 3">DCY85-1</strain>
    </source>
</reference>
<evidence type="ECO:0008006" key="5">
    <source>
        <dbReference type="Google" id="ProtNLM"/>
    </source>
</evidence>
<sequence length="131" mass="14141">MSAFQSECQTRAGESRHAAARLPAGQVTMRDLRAHTAIVAVEGDLQLDFRDHSLAWLGEAVPATSVTLLEGERFVMPQRGIVTITATHACAAAFVVQPCRVGPVGHHLLHQAAHYLHHLAGLVKTRLRGPV</sequence>